<dbReference type="Pfam" id="PF07714">
    <property type="entry name" value="PK_Tyr_Ser-Thr"/>
    <property type="match status" value="2"/>
</dbReference>
<dbReference type="Gene3D" id="1.10.510.10">
    <property type="entry name" value="Transferase(Phosphotransferase) domain 1"/>
    <property type="match status" value="1"/>
</dbReference>
<keyword evidence="6" id="KW-1185">Reference proteome</keyword>
<evidence type="ECO:0000313" key="6">
    <source>
        <dbReference type="Proteomes" id="UP001497444"/>
    </source>
</evidence>
<evidence type="ECO:0000313" key="5">
    <source>
        <dbReference type="EMBL" id="CAK9269369.1"/>
    </source>
</evidence>
<feature type="domain" description="Protein kinase" evidence="4">
    <location>
        <begin position="41"/>
        <end position="363"/>
    </location>
</feature>
<dbReference type="Proteomes" id="UP001497444">
    <property type="component" value="Chromosome 2"/>
</dbReference>
<keyword evidence="2" id="KW-0067">ATP-binding</keyword>
<feature type="region of interest" description="Disordered" evidence="3">
    <location>
        <begin position="426"/>
        <end position="466"/>
    </location>
</feature>
<proteinExistence type="predicted"/>
<evidence type="ECO:0000256" key="1">
    <source>
        <dbReference type="ARBA" id="ARBA00022741"/>
    </source>
</evidence>
<dbReference type="PANTHER" id="PTHR27001:SF764">
    <property type="entry name" value="OS05G0387700 PROTEIN"/>
    <property type="match status" value="1"/>
</dbReference>
<protein>
    <recommendedName>
        <fullName evidence="4">Protein kinase domain-containing protein</fullName>
    </recommendedName>
</protein>
<evidence type="ECO:0000259" key="4">
    <source>
        <dbReference type="PROSITE" id="PS50011"/>
    </source>
</evidence>
<dbReference type="SUPFAM" id="SSF56112">
    <property type="entry name" value="Protein kinase-like (PK-like)"/>
    <property type="match status" value="1"/>
</dbReference>
<dbReference type="InterPro" id="IPR011009">
    <property type="entry name" value="Kinase-like_dom_sf"/>
</dbReference>
<dbReference type="Gene3D" id="3.30.200.20">
    <property type="entry name" value="Phosphorylase Kinase, domain 1"/>
    <property type="match status" value="1"/>
</dbReference>
<dbReference type="InterPro" id="IPR000719">
    <property type="entry name" value="Prot_kinase_dom"/>
</dbReference>
<reference evidence="5 6" key="1">
    <citation type="submission" date="2024-02" db="EMBL/GenBank/DDBJ databases">
        <authorList>
            <consortium name="ELIXIR-Norway"/>
            <consortium name="Elixir Norway"/>
        </authorList>
    </citation>
    <scope>NUCLEOTIDE SEQUENCE [LARGE SCALE GENOMIC DNA]</scope>
</reference>
<sequence>MVVSFRPSSSNRYSSDVPLVTKSQVLQRFKFKDLEAATGGFDKENLIGRANHGQIYRGVLKDGRVVAVKRPILGRLWKGDDAFENEIQILTKLFSRRLVNLLGYSCDGKVRLLVVEYMENGTLHEKLHGGGGGEAAKLSWALRVNLALQTAKAIRALHASSPPIIHRNVKASNIYIDRHWCARLGDFGLARCLQSLSVSSGTSDECPRKSSASLLSSIPEMVDSSSHLCQTPSRPWSGVEDWIGGENAELGTDQAMADISPKNDVFSFGMLLLELITGSTPVSMGDDFAPLSLLDWTLPLIKQGSALTICDPQISAPESTAALKHMAQVAARCVRPLPSRRPSMDEVVQSLTKVSKLIPLPFWSGSSRKQQQMGSETTLTLRRITHLLKLPFNIWTRIFKLKKKKAFIAGLGRFIGRKLKQMMRSRSRTRPVSSSSSHNTRPLGFGCSRASLKAPAGGARVSDDEGMMNPPDQAGAYDLHDHQIATARLVVQQGTGQVRQRAYHPAAGAPLPPPPPLASLSCSNNNHKPIKFQSNFTRQYFTRMHSASNFEDRT</sequence>
<name>A0ABP0WSK4_9BRYO</name>
<dbReference type="PROSITE" id="PS50011">
    <property type="entry name" value="PROTEIN_KINASE_DOM"/>
    <property type="match status" value="1"/>
</dbReference>
<evidence type="ECO:0000256" key="3">
    <source>
        <dbReference type="SAM" id="MobiDB-lite"/>
    </source>
</evidence>
<dbReference type="InterPro" id="IPR001245">
    <property type="entry name" value="Ser-Thr/Tyr_kinase_cat_dom"/>
</dbReference>
<gene>
    <name evidence="5" type="ORF">CSSPJE1EN1_LOCUS14847</name>
</gene>
<evidence type="ECO:0000256" key="2">
    <source>
        <dbReference type="ARBA" id="ARBA00022840"/>
    </source>
</evidence>
<accession>A0ABP0WSK4</accession>
<dbReference type="EMBL" id="OZ020097">
    <property type="protein sequence ID" value="CAK9269369.1"/>
    <property type="molecule type" value="Genomic_DNA"/>
</dbReference>
<keyword evidence="1" id="KW-0547">Nucleotide-binding</keyword>
<dbReference type="PANTHER" id="PTHR27001">
    <property type="entry name" value="OS01G0253100 PROTEIN"/>
    <property type="match status" value="1"/>
</dbReference>
<organism evidence="5 6">
    <name type="scientific">Sphagnum jensenii</name>
    <dbReference type="NCBI Taxonomy" id="128206"/>
    <lineage>
        <taxon>Eukaryota</taxon>
        <taxon>Viridiplantae</taxon>
        <taxon>Streptophyta</taxon>
        <taxon>Embryophyta</taxon>
        <taxon>Bryophyta</taxon>
        <taxon>Sphagnophytina</taxon>
        <taxon>Sphagnopsida</taxon>
        <taxon>Sphagnales</taxon>
        <taxon>Sphagnaceae</taxon>
        <taxon>Sphagnum</taxon>
    </lineage>
</organism>